<feature type="domain" description="PTS EIIB type-2" evidence="6">
    <location>
        <begin position="398"/>
        <end position="489"/>
    </location>
</feature>
<dbReference type="InterPro" id="IPR036634">
    <property type="entry name" value="PRD_sf"/>
</dbReference>
<dbReference type="PROSITE" id="PS51372">
    <property type="entry name" value="PRD_2"/>
    <property type="match status" value="2"/>
</dbReference>
<dbReference type="GO" id="GO:0006355">
    <property type="term" value="P:regulation of DNA-templated transcription"/>
    <property type="evidence" value="ECO:0007669"/>
    <property type="project" value="InterPro"/>
</dbReference>
<dbReference type="CDD" id="cd05568">
    <property type="entry name" value="PTS_IIB_bgl_like"/>
    <property type="match status" value="1"/>
</dbReference>
<dbReference type="GO" id="GO:0008982">
    <property type="term" value="F:protein-N(PI)-phosphohistidine-sugar phosphotransferase activity"/>
    <property type="evidence" value="ECO:0007669"/>
    <property type="project" value="InterPro"/>
</dbReference>
<reference evidence="8 9" key="1">
    <citation type="submission" date="2020-08" db="EMBL/GenBank/DDBJ databases">
        <title>Genomic Encyclopedia of Type Strains, Phase IV (KMG-IV): sequencing the most valuable type-strain genomes for metagenomic binning, comparative biology and taxonomic classification.</title>
        <authorList>
            <person name="Goeker M."/>
        </authorList>
    </citation>
    <scope>NUCLEOTIDE SEQUENCE [LARGE SCALE GENOMIC DNA]</scope>
    <source>
        <strain evidence="8 9">DSM 24661</strain>
    </source>
</reference>
<dbReference type="InterPro" id="IPR007737">
    <property type="entry name" value="Mga_HTH"/>
</dbReference>
<dbReference type="EMBL" id="JACHFH010000002">
    <property type="protein sequence ID" value="MBB5335168.1"/>
    <property type="molecule type" value="Genomic_DNA"/>
</dbReference>
<dbReference type="Pfam" id="PF02302">
    <property type="entry name" value="PTS_IIB"/>
    <property type="match status" value="1"/>
</dbReference>
<dbReference type="Gene3D" id="3.40.50.2300">
    <property type="match status" value="1"/>
</dbReference>
<dbReference type="Gene3D" id="1.10.1790.10">
    <property type="entry name" value="PRD domain"/>
    <property type="match status" value="2"/>
</dbReference>
<evidence type="ECO:0000313" key="9">
    <source>
        <dbReference type="Proteomes" id="UP000559117"/>
    </source>
</evidence>
<feature type="domain" description="PRD" evidence="7">
    <location>
        <begin position="284"/>
        <end position="391"/>
    </location>
</feature>
<dbReference type="Pfam" id="PF05043">
    <property type="entry name" value="Mga"/>
    <property type="match status" value="1"/>
</dbReference>
<dbReference type="SUPFAM" id="SSF63520">
    <property type="entry name" value="PTS-regulatory domain, PRD"/>
    <property type="match status" value="2"/>
</dbReference>
<keyword evidence="9" id="KW-1185">Reference proteome</keyword>
<dbReference type="InterPro" id="IPR036390">
    <property type="entry name" value="WH_DNA-bd_sf"/>
</dbReference>
<feature type="domain" description="PRD" evidence="7">
    <location>
        <begin position="176"/>
        <end position="281"/>
    </location>
</feature>
<dbReference type="Proteomes" id="UP000559117">
    <property type="component" value="Unassembled WGS sequence"/>
</dbReference>
<dbReference type="PANTHER" id="PTHR30185">
    <property type="entry name" value="CRYPTIC BETA-GLUCOSIDE BGL OPERON ANTITERMINATOR"/>
    <property type="match status" value="1"/>
</dbReference>
<evidence type="ECO:0000256" key="5">
    <source>
        <dbReference type="ARBA" id="ARBA00023163"/>
    </source>
</evidence>
<dbReference type="Pfam" id="PF08279">
    <property type="entry name" value="HTH_11"/>
    <property type="match status" value="1"/>
</dbReference>
<evidence type="ECO:0000256" key="2">
    <source>
        <dbReference type="ARBA" id="ARBA00022737"/>
    </source>
</evidence>
<proteinExistence type="predicted"/>
<comment type="caution">
    <text evidence="8">The sequence shown here is derived from an EMBL/GenBank/DDBJ whole genome shotgun (WGS) entry which is preliminary data.</text>
</comment>
<dbReference type="InterPro" id="IPR013196">
    <property type="entry name" value="HTH_11"/>
</dbReference>
<dbReference type="GO" id="GO:0009401">
    <property type="term" value="P:phosphoenolpyruvate-dependent sugar phosphotransferase system"/>
    <property type="evidence" value="ECO:0007669"/>
    <property type="project" value="InterPro"/>
</dbReference>
<dbReference type="InterPro" id="IPR013011">
    <property type="entry name" value="PTS_EIIB_2"/>
</dbReference>
<dbReference type="SUPFAM" id="SSF52794">
    <property type="entry name" value="PTS system IIB component-like"/>
    <property type="match status" value="1"/>
</dbReference>
<dbReference type="AlphaFoldDB" id="A0A840UKD4"/>
<evidence type="ECO:0000256" key="4">
    <source>
        <dbReference type="ARBA" id="ARBA00023159"/>
    </source>
</evidence>
<evidence type="ECO:0000259" key="6">
    <source>
        <dbReference type="PROSITE" id="PS51099"/>
    </source>
</evidence>
<evidence type="ECO:0000256" key="3">
    <source>
        <dbReference type="ARBA" id="ARBA00023015"/>
    </source>
</evidence>
<keyword evidence="4" id="KW-0010">Activator</keyword>
<dbReference type="Pfam" id="PF00874">
    <property type="entry name" value="PRD"/>
    <property type="match status" value="2"/>
</dbReference>
<accession>A0A840UKD4</accession>
<sequence>MDKAKRIEEILELLQAYPDGVSGEFISRQIGVSSRTIRTDIKILQKMISGSSVQVKSAPRKGYVLSGDKKEMLDSTLRQNMTVKRTENPVSYIICRLLEKDIADETITQMELADELYVSLSTLKTYFAKCKKNLNKYNIQIISYKKNGLKIEGTEVQIRNCVFDYMNLSKKFHQKIIADIDIISIDEIISKVLREGQLEIPDTDKNILCLHMAIALVRDKNGHNISYPISTVKKIDKTVEYEIAKNLLEYMYAVLKIDVDYNEIYYITQCLLVSKKFFNAATNRENLEVKKIVVSILKKIKDEFLIDFTDDRYLADGLSLHLTIAINRIQFQMNIRNELLETIKNDYPLAFQMGVVASKVVEKSGNININENEIGYIALHFGAALSRKGINEEKTAAKKIVIACAAGLGIAVLLKAKLTEYFKNKLDVIKIIPAYNVDDDLLQKVDYIFTTVPITNIKSDKIIKINNILKEDDIEKIQRQVFGSTTITKGYLENFLPKANFFTAKNFISKEE</sequence>
<dbReference type="InterPro" id="IPR036388">
    <property type="entry name" value="WH-like_DNA-bd_sf"/>
</dbReference>
<evidence type="ECO:0000256" key="1">
    <source>
        <dbReference type="ARBA" id="ARBA00022679"/>
    </source>
</evidence>
<keyword evidence="3" id="KW-0805">Transcription regulation</keyword>
<dbReference type="InterPro" id="IPR050661">
    <property type="entry name" value="BglG_antiterminators"/>
</dbReference>
<dbReference type="PROSITE" id="PS51099">
    <property type="entry name" value="PTS_EIIB_TYPE_2"/>
    <property type="match status" value="1"/>
</dbReference>
<keyword evidence="2" id="KW-0677">Repeat</keyword>
<evidence type="ECO:0000259" key="7">
    <source>
        <dbReference type="PROSITE" id="PS51372"/>
    </source>
</evidence>
<name>A0A840UKD4_9FIRM</name>
<keyword evidence="1" id="KW-0808">Transferase</keyword>
<dbReference type="InterPro" id="IPR011608">
    <property type="entry name" value="PRD"/>
</dbReference>
<dbReference type="InterPro" id="IPR036095">
    <property type="entry name" value="PTS_EIIB-like_sf"/>
</dbReference>
<dbReference type="RefSeq" id="WP_183858989.1">
    <property type="nucleotide sequence ID" value="NZ_JACHFH010000002.1"/>
</dbReference>
<dbReference type="PANTHER" id="PTHR30185:SF13">
    <property type="entry name" value="LICABCH OPERON REGULATOR-RELATED"/>
    <property type="match status" value="1"/>
</dbReference>
<keyword evidence="5" id="KW-0804">Transcription</keyword>
<dbReference type="SUPFAM" id="SSF46785">
    <property type="entry name" value="Winged helix' DNA-binding domain"/>
    <property type="match status" value="1"/>
</dbReference>
<evidence type="ECO:0000313" key="8">
    <source>
        <dbReference type="EMBL" id="MBB5335168.1"/>
    </source>
</evidence>
<dbReference type="Gene3D" id="1.10.10.10">
    <property type="entry name" value="Winged helix-like DNA-binding domain superfamily/Winged helix DNA-binding domain"/>
    <property type="match status" value="2"/>
</dbReference>
<dbReference type="InterPro" id="IPR003501">
    <property type="entry name" value="PTS_EIIB_2/3"/>
</dbReference>
<protein>
    <submittedName>
        <fullName evidence="8">Lichenan operon transcriptional antiterminator</fullName>
    </submittedName>
</protein>
<gene>
    <name evidence="8" type="ORF">HNR32_000282</name>
</gene>
<organism evidence="8 9">
    <name type="scientific">Pectinatus brassicae</name>
    <dbReference type="NCBI Taxonomy" id="862415"/>
    <lineage>
        <taxon>Bacteria</taxon>
        <taxon>Bacillati</taxon>
        <taxon>Bacillota</taxon>
        <taxon>Negativicutes</taxon>
        <taxon>Selenomonadales</taxon>
        <taxon>Selenomonadaceae</taxon>
        <taxon>Pectinatus</taxon>
    </lineage>
</organism>